<dbReference type="EC" id="6.2.1.3" evidence="4"/>
<dbReference type="OrthoDB" id="3633556at2759"/>
<protein>
    <recommendedName>
        <fullName evidence="4">long-chain-fatty-acid--CoA ligase</fullName>
        <ecNumber evidence="4">6.2.1.3</ecNumber>
    </recommendedName>
</protein>
<reference evidence="6" key="1">
    <citation type="submission" date="2021-03" db="EMBL/GenBank/DDBJ databases">
        <title>Chromosome level genome of the anhydrobiotic midge Polypedilum vanderplanki.</title>
        <authorList>
            <person name="Yoshida Y."/>
            <person name="Kikawada T."/>
            <person name="Gusev O."/>
        </authorList>
    </citation>
    <scope>NUCLEOTIDE SEQUENCE</scope>
    <source>
        <strain evidence="6">NIAS01</strain>
        <tissue evidence="6">Whole body or cell culture</tissue>
    </source>
</reference>
<evidence type="ECO:0000313" key="7">
    <source>
        <dbReference type="Proteomes" id="UP001107558"/>
    </source>
</evidence>
<proteinExistence type="predicted"/>
<dbReference type="GO" id="GO:0016020">
    <property type="term" value="C:membrane"/>
    <property type="evidence" value="ECO:0007669"/>
    <property type="project" value="TreeGrafter"/>
</dbReference>
<keyword evidence="1" id="KW-0436">Ligase</keyword>
<dbReference type="PANTHER" id="PTHR43272">
    <property type="entry name" value="LONG-CHAIN-FATTY-ACID--COA LIGASE"/>
    <property type="match status" value="1"/>
</dbReference>
<keyword evidence="2" id="KW-0276">Fatty acid metabolism</keyword>
<organism evidence="6 7">
    <name type="scientific">Polypedilum vanderplanki</name>
    <name type="common">Sleeping chironomid midge</name>
    <dbReference type="NCBI Taxonomy" id="319348"/>
    <lineage>
        <taxon>Eukaryota</taxon>
        <taxon>Metazoa</taxon>
        <taxon>Ecdysozoa</taxon>
        <taxon>Arthropoda</taxon>
        <taxon>Hexapoda</taxon>
        <taxon>Insecta</taxon>
        <taxon>Pterygota</taxon>
        <taxon>Neoptera</taxon>
        <taxon>Endopterygota</taxon>
        <taxon>Diptera</taxon>
        <taxon>Nematocera</taxon>
        <taxon>Chironomoidea</taxon>
        <taxon>Chironomidae</taxon>
        <taxon>Chironominae</taxon>
        <taxon>Polypedilum</taxon>
        <taxon>Polypedilum</taxon>
    </lineage>
</organism>
<keyword evidence="3" id="KW-0443">Lipid metabolism</keyword>
<name>A0A9J6CB87_POLVA</name>
<feature type="domain" description="AMP-dependent synthetase/ligase" evidence="5">
    <location>
        <begin position="10"/>
        <end position="356"/>
    </location>
</feature>
<dbReference type="InterPro" id="IPR000873">
    <property type="entry name" value="AMP-dep_synth/lig_dom"/>
</dbReference>
<dbReference type="AlphaFoldDB" id="A0A9J6CB87"/>
<dbReference type="PANTHER" id="PTHR43272:SF32">
    <property type="entry name" value="AMP-DEPENDENT SYNTHETASE_LIGASE DOMAIN-CONTAINING PROTEIN"/>
    <property type="match status" value="1"/>
</dbReference>
<gene>
    <name evidence="6" type="ORF">PVAND_008843</name>
</gene>
<dbReference type="InterPro" id="IPR042099">
    <property type="entry name" value="ANL_N_sf"/>
</dbReference>
<dbReference type="InterPro" id="IPR020845">
    <property type="entry name" value="AMP-binding_CS"/>
</dbReference>
<accession>A0A9J6CB87</accession>
<dbReference type="SUPFAM" id="SSF56801">
    <property type="entry name" value="Acetyl-CoA synthetase-like"/>
    <property type="match status" value="1"/>
</dbReference>
<evidence type="ECO:0000259" key="5">
    <source>
        <dbReference type="Pfam" id="PF00501"/>
    </source>
</evidence>
<dbReference type="Gene3D" id="3.40.50.12780">
    <property type="entry name" value="N-terminal domain of ligase-like"/>
    <property type="match status" value="1"/>
</dbReference>
<dbReference type="Pfam" id="PF00501">
    <property type="entry name" value="AMP-binding"/>
    <property type="match status" value="1"/>
</dbReference>
<dbReference type="GO" id="GO:0004467">
    <property type="term" value="F:long-chain fatty acid-CoA ligase activity"/>
    <property type="evidence" value="ECO:0007669"/>
    <property type="project" value="UniProtKB-EC"/>
</dbReference>
<evidence type="ECO:0000256" key="3">
    <source>
        <dbReference type="ARBA" id="ARBA00023098"/>
    </source>
</evidence>
<keyword evidence="7" id="KW-1185">Reference proteome</keyword>
<evidence type="ECO:0000256" key="4">
    <source>
        <dbReference type="ARBA" id="ARBA00026121"/>
    </source>
</evidence>
<evidence type="ECO:0000313" key="6">
    <source>
        <dbReference type="EMBL" id="KAG5679263.1"/>
    </source>
</evidence>
<dbReference type="Proteomes" id="UP001107558">
    <property type="component" value="Chromosome 2"/>
</dbReference>
<evidence type="ECO:0000256" key="1">
    <source>
        <dbReference type="ARBA" id="ARBA00022598"/>
    </source>
</evidence>
<evidence type="ECO:0000256" key="2">
    <source>
        <dbReference type="ARBA" id="ARBA00022832"/>
    </source>
</evidence>
<sequence>MIFNFFRGQIVSIYITNSSEACHYVLNNSKANIVVVDTDEQLEKILKIRDKLPHLKAIVKTLLGQQNVEGIWKWSDLEAMKIDKDIEIEYQKRLVQIKPSDCCSVCYTSGTTGNPKGALLSHDNFVWEIESLTTALQCFQRGKETGISYLPLAHMSGQLSEIMMAIWSGATIYFADKDAFKGTLIDTLRAARPTYFVSVPRIYEKFHEKIVQAINETKGLKRILLSWAQSVTLDYHMKKLESGQQQFFSLQYEIAKKLVLTKLKSTLGLDRCRAFYIGAAPVGIEIIKFFLSLDIQLQEVYGMTEATGISFLHARWHRKLTTLGKVVPGLEAKIVNPDEDGLGEIYTRGRNTFMGYMNEPEKTKETIDEDGWIKTGDIGYIDNEGFLHMKGRIKELIITAGGENIPYLHIENLVKNECHAISNTFLIGDKRKFLTMLITLKTKMNSDGAPCDELAPESLSLMKELGLEYKLLSEILNSGPDPKIIEALQAAIDRANKKAISNAQKVQKFAILPNDFSLPTGELNATMKLKRNLVQEKYKEIIESFYI</sequence>
<dbReference type="EMBL" id="JADBJN010000002">
    <property type="protein sequence ID" value="KAG5679263.1"/>
    <property type="molecule type" value="Genomic_DNA"/>
</dbReference>
<dbReference type="PROSITE" id="PS00455">
    <property type="entry name" value="AMP_BINDING"/>
    <property type="match status" value="1"/>
</dbReference>
<comment type="caution">
    <text evidence="6">The sequence shown here is derived from an EMBL/GenBank/DDBJ whole genome shotgun (WGS) entry which is preliminary data.</text>
</comment>
<dbReference type="GO" id="GO:0005783">
    <property type="term" value="C:endoplasmic reticulum"/>
    <property type="evidence" value="ECO:0007669"/>
    <property type="project" value="TreeGrafter"/>
</dbReference>